<protein>
    <submittedName>
        <fullName evidence="2">Uncharacterized protein</fullName>
    </submittedName>
</protein>
<keyword evidence="1" id="KW-0812">Transmembrane</keyword>
<feature type="transmembrane region" description="Helical" evidence="1">
    <location>
        <begin position="73"/>
        <end position="93"/>
    </location>
</feature>
<feature type="transmembrane region" description="Helical" evidence="1">
    <location>
        <begin position="105"/>
        <end position="124"/>
    </location>
</feature>
<evidence type="ECO:0000313" key="3">
    <source>
        <dbReference type="Proteomes" id="UP000185003"/>
    </source>
</evidence>
<dbReference type="RefSeq" id="WP_074238590.1">
    <property type="nucleotide sequence ID" value="NZ_FSRA01000001.1"/>
</dbReference>
<dbReference type="Proteomes" id="UP000185003">
    <property type="component" value="Unassembled WGS sequence"/>
</dbReference>
<gene>
    <name evidence="2" type="ORF">SAMN04488055_1447</name>
</gene>
<keyword evidence="1" id="KW-0472">Membrane</keyword>
<feature type="transmembrane region" description="Helical" evidence="1">
    <location>
        <begin position="7"/>
        <end position="28"/>
    </location>
</feature>
<proteinExistence type="predicted"/>
<dbReference type="STRING" id="536979.SAMN04488055_1447"/>
<accession>A0A1N6EB67</accession>
<evidence type="ECO:0000313" key="2">
    <source>
        <dbReference type="EMBL" id="SIN80269.1"/>
    </source>
</evidence>
<sequence>MTKSSIIGVIATIIVIISAFLPWISIHVDGQTLLFTGMNTKGSSFGEPGKLGIAVAVMVLILFLINKEWSPRVNLFTSAFLAAWYFRNMLIFSRCEMGICPEQKIGLFLSLGAAIIAFVCVLLHRRKHVK</sequence>
<dbReference type="EMBL" id="FSRA01000001">
    <property type="protein sequence ID" value="SIN80269.1"/>
    <property type="molecule type" value="Genomic_DNA"/>
</dbReference>
<keyword evidence="1" id="KW-1133">Transmembrane helix</keyword>
<reference evidence="2 3" key="1">
    <citation type="submission" date="2016-11" db="EMBL/GenBank/DDBJ databases">
        <authorList>
            <person name="Jaros S."/>
            <person name="Januszkiewicz K."/>
            <person name="Wedrychowicz H."/>
        </authorList>
    </citation>
    <scope>NUCLEOTIDE SEQUENCE [LARGE SCALE GENOMIC DNA]</scope>
    <source>
        <strain evidence="2 3">DSM 24787</strain>
    </source>
</reference>
<name>A0A1N6EB67_9BACT</name>
<organism evidence="2 3">
    <name type="scientific">Chitinophaga niabensis</name>
    <dbReference type="NCBI Taxonomy" id="536979"/>
    <lineage>
        <taxon>Bacteria</taxon>
        <taxon>Pseudomonadati</taxon>
        <taxon>Bacteroidota</taxon>
        <taxon>Chitinophagia</taxon>
        <taxon>Chitinophagales</taxon>
        <taxon>Chitinophagaceae</taxon>
        <taxon>Chitinophaga</taxon>
    </lineage>
</organism>
<feature type="transmembrane region" description="Helical" evidence="1">
    <location>
        <begin position="48"/>
        <end position="66"/>
    </location>
</feature>
<dbReference type="OrthoDB" id="678688at2"/>
<keyword evidence="3" id="KW-1185">Reference proteome</keyword>
<evidence type="ECO:0000256" key="1">
    <source>
        <dbReference type="SAM" id="Phobius"/>
    </source>
</evidence>
<dbReference type="AlphaFoldDB" id="A0A1N6EB67"/>